<feature type="chain" id="PRO_5027159792" description="Carboxypeptidase" evidence="7">
    <location>
        <begin position="21"/>
        <end position="466"/>
    </location>
</feature>
<evidence type="ECO:0000313" key="9">
    <source>
        <dbReference type="RefSeq" id="XP_023172601.2"/>
    </source>
</evidence>
<keyword evidence="8" id="KW-1185">Reference proteome</keyword>
<dbReference type="PRINTS" id="PR00724">
    <property type="entry name" value="CRBOXYPTASEC"/>
</dbReference>
<dbReference type="GO" id="GO:0006508">
    <property type="term" value="P:proteolysis"/>
    <property type="evidence" value="ECO:0007669"/>
    <property type="project" value="UniProtKB-KW"/>
</dbReference>
<feature type="signal peptide" evidence="7">
    <location>
        <begin position="1"/>
        <end position="20"/>
    </location>
</feature>
<organism evidence="8 9">
    <name type="scientific">Drosophila hydei</name>
    <name type="common">Fruit fly</name>
    <dbReference type="NCBI Taxonomy" id="7224"/>
    <lineage>
        <taxon>Eukaryota</taxon>
        <taxon>Metazoa</taxon>
        <taxon>Ecdysozoa</taxon>
        <taxon>Arthropoda</taxon>
        <taxon>Hexapoda</taxon>
        <taxon>Insecta</taxon>
        <taxon>Pterygota</taxon>
        <taxon>Neoptera</taxon>
        <taxon>Endopterygota</taxon>
        <taxon>Diptera</taxon>
        <taxon>Brachycera</taxon>
        <taxon>Muscomorpha</taxon>
        <taxon>Ephydroidea</taxon>
        <taxon>Drosophilidae</taxon>
        <taxon>Drosophila</taxon>
    </lineage>
</organism>
<dbReference type="Gene3D" id="3.40.50.1820">
    <property type="entry name" value="alpha/beta hydrolase"/>
    <property type="match status" value="1"/>
</dbReference>
<dbReference type="InterPro" id="IPR029058">
    <property type="entry name" value="AB_hydrolase_fold"/>
</dbReference>
<dbReference type="GeneID" id="111600630"/>
<dbReference type="SUPFAM" id="SSF53474">
    <property type="entry name" value="alpha/beta-Hydrolases"/>
    <property type="match status" value="1"/>
</dbReference>
<comment type="similarity">
    <text evidence="1 7">Belongs to the peptidase S10 family.</text>
</comment>
<evidence type="ECO:0000256" key="4">
    <source>
        <dbReference type="ARBA" id="ARBA00022729"/>
    </source>
</evidence>
<accession>A0A6J1LWI7</accession>
<evidence type="ECO:0000256" key="5">
    <source>
        <dbReference type="ARBA" id="ARBA00022801"/>
    </source>
</evidence>
<dbReference type="GO" id="GO:0004185">
    <property type="term" value="F:serine-type carboxypeptidase activity"/>
    <property type="evidence" value="ECO:0007669"/>
    <property type="project" value="UniProtKB-UniRule"/>
</dbReference>
<evidence type="ECO:0000313" key="8">
    <source>
        <dbReference type="Proteomes" id="UP000504633"/>
    </source>
</evidence>
<dbReference type="Pfam" id="PF00450">
    <property type="entry name" value="Peptidase_S10"/>
    <property type="match status" value="1"/>
</dbReference>
<dbReference type="EC" id="3.4.16.-" evidence="7"/>
<dbReference type="Proteomes" id="UP000504633">
    <property type="component" value="Unplaced"/>
</dbReference>
<dbReference type="FunFam" id="3.40.50.1820:FF:000096">
    <property type="entry name" value="Carboxypeptidase vitellogenic-like"/>
    <property type="match status" value="1"/>
</dbReference>
<keyword evidence="3 7" id="KW-0645">Protease</keyword>
<dbReference type="PROSITE" id="PS00131">
    <property type="entry name" value="CARBOXYPEPT_SER_SER"/>
    <property type="match status" value="1"/>
</dbReference>
<dbReference type="RefSeq" id="XP_023172601.2">
    <property type="nucleotide sequence ID" value="XM_023316833.2"/>
</dbReference>
<dbReference type="KEGG" id="dhe:111600630"/>
<name>A0A6J1LWI7_DROHY</name>
<protein>
    <recommendedName>
        <fullName evidence="7">Carboxypeptidase</fullName>
        <ecNumber evidence="7">3.4.16.-</ecNumber>
    </recommendedName>
</protein>
<dbReference type="OMA" id="KQDYVEC"/>
<reference evidence="9" key="1">
    <citation type="submission" date="2025-08" db="UniProtKB">
        <authorList>
            <consortium name="RefSeq"/>
        </authorList>
    </citation>
    <scope>IDENTIFICATION</scope>
    <source>
        <strain evidence="9">15085-1641.00</strain>
        <tissue evidence="9">Whole body</tissue>
    </source>
</reference>
<dbReference type="InterPro" id="IPR001563">
    <property type="entry name" value="Peptidase_S10"/>
</dbReference>
<keyword evidence="5 7" id="KW-0378">Hydrolase</keyword>
<dbReference type="PANTHER" id="PTHR11802:SF472">
    <property type="entry name" value="SERINE CARBOXYPEPTIDASE CPVL-RELATED"/>
    <property type="match status" value="1"/>
</dbReference>
<evidence type="ECO:0000256" key="3">
    <source>
        <dbReference type="ARBA" id="ARBA00022670"/>
    </source>
</evidence>
<keyword evidence="6" id="KW-0325">Glycoprotein</keyword>
<evidence type="ECO:0000256" key="7">
    <source>
        <dbReference type="RuleBase" id="RU361156"/>
    </source>
</evidence>
<keyword evidence="4 7" id="KW-0732">Signal</keyword>
<evidence type="ECO:0000256" key="6">
    <source>
        <dbReference type="ARBA" id="ARBA00023180"/>
    </source>
</evidence>
<keyword evidence="2 7" id="KW-0121">Carboxypeptidase</keyword>
<dbReference type="InterPro" id="IPR018202">
    <property type="entry name" value="Ser_caboxypep_ser_AS"/>
</dbReference>
<evidence type="ECO:0000256" key="1">
    <source>
        <dbReference type="ARBA" id="ARBA00009431"/>
    </source>
</evidence>
<dbReference type="AlphaFoldDB" id="A0A6J1LWI7"/>
<proteinExistence type="inferred from homology"/>
<evidence type="ECO:0000256" key="2">
    <source>
        <dbReference type="ARBA" id="ARBA00022645"/>
    </source>
</evidence>
<gene>
    <name evidence="9" type="primary">LOC111600630</name>
</gene>
<sequence length="466" mass="52760">MNIVNHCLFLIIAAVAYDSGFNFSGIFPKVNSYKHGTDPGDPLFVTPLLNNQSISRQQVRAMARVVGKQFLKVESYAGYLTVNETYNSCLFFWYFPAERNARIAPVLLWLQGGPGASSLIGLFIENGPFKVISPMKLQKRKFSWTSTQNVIFIDNPVGAGFSFADDDQGYARNERDVAENLYKAMVQLYKLFDWSSSSGFWITGESYAGKYIPALAFYLHQVQADQNPMYNIPLKGLIIGNGLSDPVHQLKYGDYLYQLGLIDDNGLEKFHVAEAAAVDCIQRRDMECAADIFYSLILGSASTPSLFTNLTGFSWYYNYMQSQDVDFIANLASFVQTNVNRRALHVGKKSFNDIHKVKKLLKNDMMDSVAPLIEELLKHYIVCIYAGQLDIIVPYPLIRNFLKHLQFPGSEDYKKAARRIWKVDGEIAGYVKQAGNLIEILIRNAGHMTPLDQPKWMYEMITLLTH</sequence>
<dbReference type="OrthoDB" id="443318at2759"/>
<dbReference type="PANTHER" id="PTHR11802">
    <property type="entry name" value="SERINE PROTEASE FAMILY S10 SERINE CARBOXYPEPTIDASE"/>
    <property type="match status" value="1"/>
</dbReference>